<keyword evidence="1" id="KW-0449">Lipoprotein</keyword>
<evidence type="ECO:0000313" key="2">
    <source>
        <dbReference type="Proteomes" id="UP000014975"/>
    </source>
</evidence>
<proteinExistence type="predicted"/>
<dbReference type="EMBL" id="ATHI01000011">
    <property type="protein sequence ID" value="EPR34389.1"/>
    <property type="molecule type" value="Genomic_DNA"/>
</dbReference>
<gene>
    <name evidence="1" type="ORF">dsat_0037</name>
</gene>
<organism evidence="1 2">
    <name type="scientific">Alkalidesulfovibrio alkalitolerans DSM 16529</name>
    <dbReference type="NCBI Taxonomy" id="1121439"/>
    <lineage>
        <taxon>Bacteria</taxon>
        <taxon>Pseudomonadati</taxon>
        <taxon>Thermodesulfobacteriota</taxon>
        <taxon>Desulfovibrionia</taxon>
        <taxon>Desulfovibrionales</taxon>
        <taxon>Desulfovibrionaceae</taxon>
        <taxon>Alkalidesulfovibrio</taxon>
    </lineage>
</organism>
<dbReference type="eggNOG" id="ENOG5032SWZ">
    <property type="taxonomic scope" value="Bacteria"/>
</dbReference>
<dbReference type="PATRIC" id="fig|1121439.3.peg.1249"/>
<name>S7UKM1_9BACT</name>
<dbReference type="RefSeq" id="WP_020885443.1">
    <property type="nucleotide sequence ID" value="NZ_ATHI01000011.1"/>
</dbReference>
<dbReference type="OrthoDB" id="5471384at2"/>
<dbReference type="AlphaFoldDB" id="S7UKM1"/>
<evidence type="ECO:0000313" key="1">
    <source>
        <dbReference type="EMBL" id="EPR34389.1"/>
    </source>
</evidence>
<sequence length="173" mass="19548">MRDHRTIHLFARLAILALVLALAGCATMNVRHLNRVPWTMGETEDVTLKFWRFAATTTPEAGGFRVSGMAYPNLENLPEWVEWIDELWFAAYVCDKNGNVLADEVRVYLPGPLTPEAGTPFDFLLKPEKIERGSLFLTFGYRMTLADSRPAEPGSTADKRRIFFASESAVDFF</sequence>
<dbReference type="PROSITE" id="PS51257">
    <property type="entry name" value="PROKAR_LIPOPROTEIN"/>
    <property type="match status" value="1"/>
</dbReference>
<accession>S7UKM1</accession>
<reference evidence="1 2" key="1">
    <citation type="journal article" date="2013" name="Genome Announc.">
        <title>Draft genome sequences for three mercury-methylating, sulfate-reducing bacteria.</title>
        <authorList>
            <person name="Brown S.D."/>
            <person name="Hurt R.A.Jr."/>
            <person name="Gilmour C.C."/>
            <person name="Elias D.A."/>
        </authorList>
    </citation>
    <scope>NUCLEOTIDE SEQUENCE [LARGE SCALE GENOMIC DNA]</scope>
    <source>
        <strain evidence="1 2">DSM 16529</strain>
    </source>
</reference>
<protein>
    <submittedName>
        <fullName evidence="1">Putative lipoprotein</fullName>
    </submittedName>
</protein>
<comment type="caution">
    <text evidence="1">The sequence shown here is derived from an EMBL/GenBank/DDBJ whole genome shotgun (WGS) entry which is preliminary data.</text>
</comment>
<dbReference type="STRING" id="1121439.dsat_0037"/>
<keyword evidence="2" id="KW-1185">Reference proteome</keyword>
<dbReference type="Proteomes" id="UP000014975">
    <property type="component" value="Unassembled WGS sequence"/>
</dbReference>